<dbReference type="PIRSF" id="PIRSF005572">
    <property type="entry name" value="NifS"/>
    <property type="match status" value="1"/>
</dbReference>
<evidence type="ECO:0000259" key="9">
    <source>
        <dbReference type="Pfam" id="PF00266"/>
    </source>
</evidence>
<dbReference type="GO" id="GO:0006534">
    <property type="term" value="P:cysteine metabolic process"/>
    <property type="evidence" value="ECO:0007669"/>
    <property type="project" value="UniProtKB-UniRule"/>
</dbReference>
<dbReference type="EMBL" id="WJQR01000002">
    <property type="protein sequence ID" value="MRI80751.1"/>
    <property type="molecule type" value="Genomic_DNA"/>
</dbReference>
<dbReference type="PROSITE" id="PS00595">
    <property type="entry name" value="AA_TRANSFER_CLASS_5"/>
    <property type="match status" value="1"/>
</dbReference>
<dbReference type="Pfam" id="PF00266">
    <property type="entry name" value="Aminotran_5"/>
    <property type="match status" value="1"/>
</dbReference>
<sequence length="454" mass="50094">MNSETQRQAQTLGQAKIQHQTQVAHNKAEGLQTAELDTIRSAFPALHQVVNDEPFIYFDNAATTHKPQAVIDRLVKFYQQDNANIHRGVHTLAQRATDQYETARQTVANFIGSQSASEISFTSGTTAALNHLARGLVEPQLKAGDQIMVTALEHHSNLVPWQEVAKRTGAELIYAPLDPLTGKVDLARLANETDTRRLKAIAIQHVSNVLGVEQPIKAITDWAHQQARKSLPNQQDILVIVDGAQAVAHLPVNVQALGVDAYCFSGHKLYAPTGIGVCYLQAKHHDRTQPTQFGGEMIHLVGDYQSNYKQAPWKFEAGTPPIAQAIALAEAIEFLTQFDWQTLQVHEKNLTHQLVQGLQSISGITLLHPPQQADYHGIVSYNIEGVHPHDAATGYDQEGIAIRAGHHCAQPLMRYLNVTATLRASLSLYNTQAEVEQFLQSTQAIKEFFAHGTQ</sequence>
<comment type="similarity">
    <text evidence="2 8">Belongs to the class-V pyridoxal-phosphate-dependent aminotransferase family. Csd subfamily.</text>
</comment>
<evidence type="ECO:0000256" key="7">
    <source>
        <dbReference type="RuleBase" id="RU004504"/>
    </source>
</evidence>
<dbReference type="Proteomes" id="UP000469870">
    <property type="component" value="Unassembled WGS sequence"/>
</dbReference>
<evidence type="ECO:0000256" key="5">
    <source>
        <dbReference type="ARBA" id="ARBA00022898"/>
    </source>
</evidence>
<dbReference type="InterPro" id="IPR015422">
    <property type="entry name" value="PyrdxlP-dep_Trfase_small"/>
</dbReference>
<keyword evidence="5 8" id="KW-0663">Pyridoxal phosphate</keyword>
<dbReference type="GO" id="GO:0030170">
    <property type="term" value="F:pyridoxal phosphate binding"/>
    <property type="evidence" value="ECO:0007669"/>
    <property type="project" value="UniProtKB-UniRule"/>
</dbReference>
<dbReference type="CDD" id="cd06453">
    <property type="entry name" value="SufS_like"/>
    <property type="match status" value="1"/>
</dbReference>
<gene>
    <name evidence="10" type="primary">sufS</name>
    <name evidence="10" type="ORF">GIY11_01725</name>
</gene>
<accession>A0A844BZG4</accession>
<comment type="catalytic activity">
    <reaction evidence="6 8">
        <text>(sulfur carrier)-H + L-cysteine = (sulfur carrier)-SH + L-alanine</text>
        <dbReference type="Rhea" id="RHEA:43892"/>
        <dbReference type="Rhea" id="RHEA-COMP:14737"/>
        <dbReference type="Rhea" id="RHEA-COMP:14739"/>
        <dbReference type="ChEBI" id="CHEBI:29917"/>
        <dbReference type="ChEBI" id="CHEBI:35235"/>
        <dbReference type="ChEBI" id="CHEBI:57972"/>
        <dbReference type="ChEBI" id="CHEBI:64428"/>
        <dbReference type="EC" id="2.8.1.7"/>
    </reaction>
</comment>
<dbReference type="InterPro" id="IPR015424">
    <property type="entry name" value="PyrdxlP-dep_Trfase"/>
</dbReference>
<evidence type="ECO:0000256" key="1">
    <source>
        <dbReference type="ARBA" id="ARBA00001933"/>
    </source>
</evidence>
<reference evidence="10 11" key="1">
    <citation type="submission" date="2019-11" db="EMBL/GenBank/DDBJ databases">
        <title>Characterisation of Fundicoccus ignavus gen. nov. sp. nov., a novel genus of the family Aerococcaceae isolated from bulk tank milk.</title>
        <authorList>
            <person name="Siebert A."/>
            <person name="Huptas C."/>
            <person name="Wenning M."/>
            <person name="Scherer S."/>
            <person name="Doll E.V."/>
        </authorList>
    </citation>
    <scope>NUCLEOTIDE SEQUENCE [LARGE SCALE GENOMIC DNA]</scope>
    <source>
        <strain evidence="10 11">DSM 109653</strain>
    </source>
</reference>
<dbReference type="NCBIfam" id="TIGR01979">
    <property type="entry name" value="sufS"/>
    <property type="match status" value="1"/>
</dbReference>
<dbReference type="GO" id="GO:0031071">
    <property type="term" value="F:cysteine desulfurase activity"/>
    <property type="evidence" value="ECO:0007669"/>
    <property type="project" value="UniProtKB-UniRule"/>
</dbReference>
<evidence type="ECO:0000256" key="2">
    <source>
        <dbReference type="ARBA" id="ARBA00010447"/>
    </source>
</evidence>
<dbReference type="InterPro" id="IPR020578">
    <property type="entry name" value="Aminotrans_V_PyrdxlP_BS"/>
</dbReference>
<protein>
    <recommendedName>
        <fullName evidence="3 8">Cysteine desulfurase</fullName>
        <ecNumber evidence="3 8">2.8.1.7</ecNumber>
    </recommendedName>
</protein>
<dbReference type="InterPro" id="IPR016454">
    <property type="entry name" value="Cysteine_dSase"/>
</dbReference>
<evidence type="ECO:0000313" key="11">
    <source>
        <dbReference type="Proteomes" id="UP000469870"/>
    </source>
</evidence>
<comment type="caution">
    <text evidence="10">The sequence shown here is derived from an EMBL/GenBank/DDBJ whole genome shotgun (WGS) entry which is preliminary data.</text>
</comment>
<dbReference type="SUPFAM" id="SSF53383">
    <property type="entry name" value="PLP-dependent transferases"/>
    <property type="match status" value="1"/>
</dbReference>
<dbReference type="InterPro" id="IPR015421">
    <property type="entry name" value="PyrdxlP-dep_Trfase_major"/>
</dbReference>
<evidence type="ECO:0000256" key="8">
    <source>
        <dbReference type="RuleBase" id="RU004506"/>
    </source>
</evidence>
<evidence type="ECO:0000313" key="10">
    <source>
        <dbReference type="EMBL" id="MRI80751.1"/>
    </source>
</evidence>
<dbReference type="EC" id="2.8.1.7" evidence="3 8"/>
<dbReference type="PANTHER" id="PTHR43586">
    <property type="entry name" value="CYSTEINE DESULFURASE"/>
    <property type="match status" value="1"/>
</dbReference>
<dbReference type="PANTHER" id="PTHR43586:SF8">
    <property type="entry name" value="CYSTEINE DESULFURASE 1, CHLOROPLASTIC"/>
    <property type="match status" value="1"/>
</dbReference>
<dbReference type="InterPro" id="IPR010970">
    <property type="entry name" value="Cys_dSase_SufS"/>
</dbReference>
<evidence type="ECO:0000256" key="3">
    <source>
        <dbReference type="ARBA" id="ARBA00012239"/>
    </source>
</evidence>
<name>A0A844BZG4_9LACT</name>
<dbReference type="InterPro" id="IPR000192">
    <property type="entry name" value="Aminotrans_V_dom"/>
</dbReference>
<comment type="cofactor">
    <cofactor evidence="1 7">
        <name>pyridoxal 5'-phosphate</name>
        <dbReference type="ChEBI" id="CHEBI:597326"/>
    </cofactor>
</comment>
<dbReference type="AlphaFoldDB" id="A0A844BZG4"/>
<feature type="domain" description="Aminotransferase class V" evidence="9">
    <location>
        <begin position="56"/>
        <end position="438"/>
    </location>
</feature>
<dbReference type="Gene3D" id="3.40.640.10">
    <property type="entry name" value="Type I PLP-dependent aspartate aminotransferase-like (Major domain)"/>
    <property type="match status" value="1"/>
</dbReference>
<comment type="function">
    <text evidence="8">Catalyzes the removal of elemental sulfur and selenium atoms from L-cysteine, L-cystine, L-selenocysteine, and L-selenocystine to produce L-alanine.</text>
</comment>
<evidence type="ECO:0000256" key="4">
    <source>
        <dbReference type="ARBA" id="ARBA00022679"/>
    </source>
</evidence>
<keyword evidence="4 8" id="KW-0808">Transferase</keyword>
<evidence type="ECO:0000256" key="6">
    <source>
        <dbReference type="ARBA" id="ARBA00050776"/>
    </source>
</evidence>
<organism evidence="10 11">
    <name type="scientific">Fundicoccus ignavus</name>
    <dbReference type="NCBI Taxonomy" id="2664442"/>
    <lineage>
        <taxon>Bacteria</taxon>
        <taxon>Bacillati</taxon>
        <taxon>Bacillota</taxon>
        <taxon>Bacilli</taxon>
        <taxon>Lactobacillales</taxon>
        <taxon>Aerococcaceae</taxon>
        <taxon>Fundicoccus</taxon>
    </lineage>
</organism>
<dbReference type="RefSeq" id="WP_153861242.1">
    <property type="nucleotide sequence ID" value="NZ_WJQR01000002.1"/>
</dbReference>
<proteinExistence type="inferred from homology"/>
<dbReference type="Gene3D" id="3.90.1150.10">
    <property type="entry name" value="Aspartate Aminotransferase, domain 1"/>
    <property type="match status" value="1"/>
</dbReference>